<evidence type="ECO:0000313" key="3">
    <source>
        <dbReference type="EMBL" id="KAF3848464.1"/>
    </source>
</evidence>
<keyword evidence="4" id="KW-1185">Reference proteome</keyword>
<feature type="compositionally biased region" description="Acidic residues" evidence="1">
    <location>
        <begin position="200"/>
        <end position="209"/>
    </location>
</feature>
<protein>
    <submittedName>
        <fullName evidence="3">Uncharacterized protein</fullName>
    </submittedName>
</protein>
<accession>A0A7J5YG80</accession>
<evidence type="ECO:0000313" key="4">
    <source>
        <dbReference type="Proteomes" id="UP000518266"/>
    </source>
</evidence>
<reference evidence="3 4" key="1">
    <citation type="submission" date="2020-03" db="EMBL/GenBank/DDBJ databases">
        <title>Dissostichus mawsoni Genome sequencing and assembly.</title>
        <authorList>
            <person name="Park H."/>
        </authorList>
    </citation>
    <scope>NUCLEOTIDE SEQUENCE [LARGE SCALE GENOMIC DNA]</scope>
    <source>
        <strain evidence="3">DM0001</strain>
        <tissue evidence="3">Muscle</tissue>
    </source>
</reference>
<dbReference type="EMBL" id="JAAKFY010000012">
    <property type="protein sequence ID" value="KAF3848464.1"/>
    <property type="molecule type" value="Genomic_DNA"/>
</dbReference>
<keyword evidence="2" id="KW-0732">Signal</keyword>
<feature type="signal peptide" evidence="2">
    <location>
        <begin position="1"/>
        <end position="21"/>
    </location>
</feature>
<name>A0A7J5YG80_DISMA</name>
<gene>
    <name evidence="3" type="ORF">F7725_014961</name>
</gene>
<proteinExistence type="predicted"/>
<comment type="caution">
    <text evidence="3">The sequence shown here is derived from an EMBL/GenBank/DDBJ whole genome shotgun (WGS) entry which is preliminary data.</text>
</comment>
<dbReference type="OrthoDB" id="8960934at2759"/>
<dbReference type="Proteomes" id="UP000518266">
    <property type="component" value="Unassembled WGS sequence"/>
</dbReference>
<feature type="chain" id="PRO_5029769413" evidence="2">
    <location>
        <begin position="22"/>
        <end position="209"/>
    </location>
</feature>
<sequence length="209" mass="22730">MDHLLLLLLLLLLLRGSGLQAEGEHNSTGKLPPPPPSLQSAASAQHLCVLLDVRGLRGPAAGVPGVQRLHLQHQLLHPASVPGGSFQLNFTSINSANNYYSLPAVNHSAHFLFPSAEPPTRETTAVFITSLFFLMTSPLRASALRHRPRSRTFYHPSRRPAADSAVVTVGLYFYCKATRGRRPGRQEDIELDNYNLGVPAEEEGAQGAE</sequence>
<evidence type="ECO:0000256" key="1">
    <source>
        <dbReference type="SAM" id="MobiDB-lite"/>
    </source>
</evidence>
<dbReference type="AlphaFoldDB" id="A0A7J5YG80"/>
<organism evidence="3 4">
    <name type="scientific">Dissostichus mawsoni</name>
    <name type="common">Antarctic cod</name>
    <dbReference type="NCBI Taxonomy" id="36200"/>
    <lineage>
        <taxon>Eukaryota</taxon>
        <taxon>Metazoa</taxon>
        <taxon>Chordata</taxon>
        <taxon>Craniata</taxon>
        <taxon>Vertebrata</taxon>
        <taxon>Euteleostomi</taxon>
        <taxon>Actinopterygii</taxon>
        <taxon>Neopterygii</taxon>
        <taxon>Teleostei</taxon>
        <taxon>Neoteleostei</taxon>
        <taxon>Acanthomorphata</taxon>
        <taxon>Eupercaria</taxon>
        <taxon>Perciformes</taxon>
        <taxon>Notothenioidei</taxon>
        <taxon>Nototheniidae</taxon>
        <taxon>Dissostichus</taxon>
    </lineage>
</organism>
<evidence type="ECO:0000256" key="2">
    <source>
        <dbReference type="SAM" id="SignalP"/>
    </source>
</evidence>
<feature type="region of interest" description="Disordered" evidence="1">
    <location>
        <begin position="186"/>
        <end position="209"/>
    </location>
</feature>